<dbReference type="Gene3D" id="3.40.190.10">
    <property type="entry name" value="Periplasmic binding protein-like II"/>
    <property type="match status" value="2"/>
</dbReference>
<dbReference type="InterPro" id="IPR027024">
    <property type="entry name" value="UCP027386_ABC_sbc_TM0202"/>
</dbReference>
<accession>A0A2K2FR63</accession>
<evidence type="ECO:0000313" key="3">
    <source>
        <dbReference type="EMBL" id="PNU01275.1"/>
    </source>
</evidence>
<organism evidence="3 4">
    <name type="scientific">Clostridium thermosuccinogenes</name>
    <dbReference type="NCBI Taxonomy" id="84032"/>
    <lineage>
        <taxon>Bacteria</taxon>
        <taxon>Bacillati</taxon>
        <taxon>Bacillota</taxon>
        <taxon>Clostridia</taxon>
        <taxon>Eubacteriales</taxon>
        <taxon>Clostridiaceae</taxon>
        <taxon>Clostridium</taxon>
    </lineage>
</organism>
<evidence type="ECO:0000256" key="1">
    <source>
        <dbReference type="SAM" id="MobiDB-lite"/>
    </source>
</evidence>
<proteinExistence type="predicted"/>
<name>A0A2K2FR63_9CLOT</name>
<keyword evidence="4" id="KW-1185">Reference proteome</keyword>
<keyword evidence="2" id="KW-0732">Signal</keyword>
<reference evidence="3 4" key="1">
    <citation type="submission" date="2017-06" db="EMBL/GenBank/DDBJ databases">
        <title>Investigating the central metabolism of Clostridium thermosuccinogenes.</title>
        <authorList>
            <person name="Koendjbiharie J.G."/>
            <person name="van Kranenburg R."/>
        </authorList>
    </citation>
    <scope>NUCLEOTIDE SEQUENCE [LARGE SCALE GENOMIC DNA]</scope>
    <source>
        <strain evidence="3 4">DSM 5806</strain>
    </source>
</reference>
<dbReference type="SUPFAM" id="SSF53850">
    <property type="entry name" value="Periplasmic binding protein-like II"/>
    <property type="match status" value="1"/>
</dbReference>
<feature type="signal peptide" evidence="2">
    <location>
        <begin position="1"/>
        <end position="19"/>
    </location>
</feature>
<gene>
    <name evidence="3" type="ORF">CDQ84_02505</name>
</gene>
<dbReference type="OrthoDB" id="9814375at2"/>
<dbReference type="Proteomes" id="UP000236151">
    <property type="component" value="Unassembled WGS sequence"/>
</dbReference>
<dbReference type="PIRSF" id="PIRSF027386">
    <property type="entry name" value="UCP027386_ABC_sbc_TM0202"/>
    <property type="match status" value="1"/>
</dbReference>
<dbReference type="PANTHER" id="PTHR30024">
    <property type="entry name" value="ALIPHATIC SULFONATES-BINDING PROTEIN-RELATED"/>
    <property type="match status" value="1"/>
</dbReference>
<dbReference type="PROSITE" id="PS51257">
    <property type="entry name" value="PROKAR_LIPOPROTEIN"/>
    <property type="match status" value="1"/>
</dbReference>
<dbReference type="AlphaFoldDB" id="A0A2K2FR63"/>
<sequence>MKKLLSALLILTLTAMMLAGCNTASNKADNNKETSSTSSDEITTSEEPKEQSDEQKYEPVDIRIGGLKGPTSIGMVKLMESAEAGAAANNYSFTIAGSADELTPKLIQGELDIAAVPANLASVLYNNTNKAIKLLAVNTLGVLYIVEKGSAIDSLDDLKGKTIYATGKGSVPEYNLRYLLSQNGIDPDKDVTIEWKTEPTEVVALLKETDGGIAMLPQPYVTVAQTQVEGLNIAVDLTQAWDELNNRSALITGVLVVRKEFAEKYPGQIAAFLDEYKLSTEYVNANVSEAAKLVEKFDIVKAAVAEKAIPYCNITYLEGAEMKDAMEGYLGVLFEQNPKSVGGVLPEDDFYYTR</sequence>
<dbReference type="RefSeq" id="WP_103080131.1">
    <property type="nucleotide sequence ID" value="NZ_CP021850.1"/>
</dbReference>
<feature type="chain" id="PRO_5038966617" evidence="2">
    <location>
        <begin position="20"/>
        <end position="354"/>
    </location>
</feature>
<feature type="region of interest" description="Disordered" evidence="1">
    <location>
        <begin position="24"/>
        <end position="60"/>
    </location>
</feature>
<feature type="compositionally biased region" description="Basic and acidic residues" evidence="1">
    <location>
        <begin position="46"/>
        <end position="60"/>
    </location>
</feature>
<evidence type="ECO:0000313" key="4">
    <source>
        <dbReference type="Proteomes" id="UP000236151"/>
    </source>
</evidence>
<dbReference type="PANTHER" id="PTHR30024:SF46">
    <property type="entry name" value="ABC TRANSPORTER, SUBSTRATE-BINDING LIPOPROTEIN"/>
    <property type="match status" value="1"/>
</dbReference>
<feature type="compositionally biased region" description="Low complexity" evidence="1">
    <location>
        <begin position="33"/>
        <end position="42"/>
    </location>
</feature>
<dbReference type="Pfam" id="PF13379">
    <property type="entry name" value="NMT1_2"/>
    <property type="match status" value="1"/>
</dbReference>
<evidence type="ECO:0000256" key="2">
    <source>
        <dbReference type="SAM" id="SignalP"/>
    </source>
</evidence>
<dbReference type="KEGG" id="cthd:CDO33_11425"/>
<dbReference type="EMBL" id="NIOJ01000003">
    <property type="protein sequence ID" value="PNU01275.1"/>
    <property type="molecule type" value="Genomic_DNA"/>
</dbReference>
<comment type="caution">
    <text evidence="3">The sequence shown here is derived from an EMBL/GenBank/DDBJ whole genome shotgun (WGS) entry which is preliminary data.</text>
</comment>
<protein>
    <submittedName>
        <fullName evidence="3">Sulfonate/nitrate/taurine transporter substrate-binding protein</fullName>
    </submittedName>
</protein>